<gene>
    <name evidence="2" type="ORF">BSTOLATCC_MIC50194</name>
</gene>
<keyword evidence="3" id="KW-1185">Reference proteome</keyword>
<name>A0AAU9JY88_9CILI</name>
<dbReference type="InterPro" id="IPR036691">
    <property type="entry name" value="Endo/exonu/phosph_ase_sf"/>
</dbReference>
<reference evidence="2" key="1">
    <citation type="submission" date="2021-09" db="EMBL/GenBank/DDBJ databases">
        <authorList>
            <consortium name="AG Swart"/>
            <person name="Singh M."/>
            <person name="Singh A."/>
            <person name="Seah K."/>
            <person name="Emmerich C."/>
        </authorList>
    </citation>
    <scope>NUCLEOTIDE SEQUENCE</scope>
    <source>
        <strain evidence="2">ATCC30299</strain>
    </source>
</reference>
<dbReference type="EMBL" id="CAJZBQ010000050">
    <property type="protein sequence ID" value="CAG9330085.1"/>
    <property type="molecule type" value="Genomic_DNA"/>
</dbReference>
<dbReference type="AlphaFoldDB" id="A0AAU9JY88"/>
<accession>A0AAU9JY88</accession>
<feature type="region of interest" description="Disordered" evidence="1">
    <location>
        <begin position="1"/>
        <end position="20"/>
    </location>
</feature>
<sequence length="94" mass="11112">MPKKRTMTEAGYSRQENKRPKCEVHSRLKTISHINIQGIKTKGYQVEEFIKDINPDIIGFCELYCEKEEELPQIRGYRWVMSSGTNRKAGLEYW</sequence>
<comment type="caution">
    <text evidence="2">The sequence shown here is derived from an EMBL/GenBank/DDBJ whole genome shotgun (WGS) entry which is preliminary data.</text>
</comment>
<evidence type="ECO:0000313" key="2">
    <source>
        <dbReference type="EMBL" id="CAG9330085.1"/>
    </source>
</evidence>
<evidence type="ECO:0000256" key="1">
    <source>
        <dbReference type="SAM" id="MobiDB-lite"/>
    </source>
</evidence>
<protein>
    <submittedName>
        <fullName evidence="2">Uncharacterized protein</fullName>
    </submittedName>
</protein>
<dbReference type="Proteomes" id="UP001162131">
    <property type="component" value="Unassembled WGS sequence"/>
</dbReference>
<evidence type="ECO:0000313" key="3">
    <source>
        <dbReference type="Proteomes" id="UP001162131"/>
    </source>
</evidence>
<organism evidence="2 3">
    <name type="scientific">Blepharisma stoltei</name>
    <dbReference type="NCBI Taxonomy" id="1481888"/>
    <lineage>
        <taxon>Eukaryota</taxon>
        <taxon>Sar</taxon>
        <taxon>Alveolata</taxon>
        <taxon>Ciliophora</taxon>
        <taxon>Postciliodesmatophora</taxon>
        <taxon>Heterotrichea</taxon>
        <taxon>Heterotrichida</taxon>
        <taxon>Blepharismidae</taxon>
        <taxon>Blepharisma</taxon>
    </lineage>
</organism>
<proteinExistence type="predicted"/>
<dbReference type="Gene3D" id="3.60.10.10">
    <property type="entry name" value="Endonuclease/exonuclease/phosphatase"/>
    <property type="match status" value="1"/>
</dbReference>
<dbReference type="SUPFAM" id="SSF56219">
    <property type="entry name" value="DNase I-like"/>
    <property type="match status" value="1"/>
</dbReference>